<protein>
    <recommendedName>
        <fullName evidence="2">Bifunctional protein GlmU</fullName>
    </recommendedName>
</protein>
<keyword evidence="3" id="KW-0963">Cytoplasm</keyword>
<dbReference type="InterPro" id="IPR011004">
    <property type="entry name" value="Trimer_LpxA-like_sf"/>
</dbReference>
<evidence type="ECO:0000259" key="7">
    <source>
        <dbReference type="Pfam" id="PF25084"/>
    </source>
</evidence>
<dbReference type="InterPro" id="IPR005835">
    <property type="entry name" value="NTP_transferase_dom"/>
</dbReference>
<dbReference type="CDD" id="cd04181">
    <property type="entry name" value="NTP_transferase"/>
    <property type="match status" value="1"/>
</dbReference>
<feature type="non-terminal residue" evidence="8">
    <location>
        <position position="1"/>
    </location>
</feature>
<evidence type="ECO:0000259" key="6">
    <source>
        <dbReference type="Pfam" id="PF00483"/>
    </source>
</evidence>
<dbReference type="SUPFAM" id="SSF51161">
    <property type="entry name" value="Trimeric LpxA-like enzymes"/>
    <property type="match status" value="1"/>
</dbReference>
<keyword evidence="5" id="KW-0648">Protein biosynthesis</keyword>
<comment type="caution">
    <text evidence="8">The sequence shown here is derived from an EMBL/GenBank/DDBJ whole genome shotgun (WGS) entry which is preliminary data.</text>
</comment>
<dbReference type="Pfam" id="PF25084">
    <property type="entry name" value="LbH_EIF2B"/>
    <property type="match status" value="1"/>
</dbReference>
<dbReference type="EMBL" id="LKCM01000075">
    <property type="protein sequence ID" value="KPQ44563.1"/>
    <property type="molecule type" value="Genomic_DNA"/>
</dbReference>
<dbReference type="InterPro" id="IPR050486">
    <property type="entry name" value="Mannose-1P_guanyltransferase"/>
</dbReference>
<evidence type="ECO:0000313" key="9">
    <source>
        <dbReference type="Proteomes" id="UP000050360"/>
    </source>
</evidence>
<dbReference type="Gene3D" id="2.160.10.10">
    <property type="entry name" value="Hexapeptide repeat proteins"/>
    <property type="match status" value="2"/>
</dbReference>
<gene>
    <name evidence="8" type="primary">rfbM_2</name>
    <name evidence="8" type="ORF">MPEBLZ_00855</name>
</gene>
<keyword evidence="4" id="KW-0396">Initiation factor</keyword>
<reference evidence="8 9" key="1">
    <citation type="submission" date="2015-09" db="EMBL/GenBank/DDBJ databases">
        <title>A metagenomics-based metabolic model of nitrate-dependent anaerobic oxidation of methane by Methanoperedens-like archaea.</title>
        <authorList>
            <person name="Arshad A."/>
            <person name="Speth D.R."/>
            <person name="De Graaf R.M."/>
            <person name="Op Den Camp H.J."/>
            <person name="Jetten M.S."/>
            <person name="Welte C.U."/>
        </authorList>
    </citation>
    <scope>NUCLEOTIDE SEQUENCE [LARGE SCALE GENOMIC DNA]</scope>
</reference>
<evidence type="ECO:0000256" key="2">
    <source>
        <dbReference type="ARBA" id="ARBA00013414"/>
    </source>
</evidence>
<evidence type="ECO:0000256" key="5">
    <source>
        <dbReference type="ARBA" id="ARBA00022917"/>
    </source>
</evidence>
<evidence type="ECO:0000256" key="3">
    <source>
        <dbReference type="ARBA" id="ARBA00022490"/>
    </source>
</evidence>
<dbReference type="Pfam" id="PF00483">
    <property type="entry name" value="NTP_transferase"/>
    <property type="match status" value="1"/>
</dbReference>
<comment type="subcellular location">
    <subcellularLocation>
        <location evidence="1">Cytoplasm</location>
        <location evidence="1">Cytosol</location>
    </subcellularLocation>
</comment>
<evidence type="ECO:0000256" key="4">
    <source>
        <dbReference type="ARBA" id="ARBA00022540"/>
    </source>
</evidence>
<feature type="domain" description="EIF2B subunit epsilon/gamma LbH" evidence="7">
    <location>
        <begin position="286"/>
        <end position="384"/>
    </location>
</feature>
<sequence>FNPKIMKSRLHFAIYINYKTNSKQGALMKTCIMCGGEGTRLRPLTFDRPKPMIPLLNKPSLVHLVEHLAIEGFNDIVLTLGYLGGEIEAALGDGSMYGVHVEYVHEQEKLGTAGGVKNAEELFEGEPFMVVGGDHVMDLELREFVRFHEKNDSPVTIGLIPIDDPRDYGIADLDVNNRINRFFEKPGPGEIFSNLASTGIYVCDPEIMKWIPQKKYDFAKDLFPDIMKKGKNINGFLVHGKWTDIGNPQAYREACRWMLEQMPGTKISGRLNIKDARVTGPIEIGHDVSLGSNSSIVGPIVIGENTTIGDNVLIGPYTSIGSNCKIGNNSRILSSYIFNSVEIGANTAVSSAIIDNSTRIKDSCILETGTVIGPRVIIGEEVTVNSMVRIWPEVRVKNGTKVNENLGNEDFGNNIKGS</sequence>
<dbReference type="InterPro" id="IPR029044">
    <property type="entry name" value="Nucleotide-diphossugar_trans"/>
</dbReference>
<organism evidence="8 9">
    <name type="scientific">Candidatus Methanoperedens nitratireducens</name>
    <dbReference type="NCBI Taxonomy" id="1392998"/>
    <lineage>
        <taxon>Archaea</taxon>
        <taxon>Methanobacteriati</taxon>
        <taxon>Methanobacteriota</taxon>
        <taxon>Stenosarchaea group</taxon>
        <taxon>Methanomicrobia</taxon>
        <taxon>Methanosarcinales</taxon>
        <taxon>ANME-2 cluster</taxon>
        <taxon>Candidatus Methanoperedentaceae</taxon>
        <taxon>Candidatus Methanoperedens</taxon>
    </lineage>
</organism>
<keyword evidence="8" id="KW-0548">Nucleotidyltransferase</keyword>
<feature type="domain" description="Nucleotidyl transferase" evidence="6">
    <location>
        <begin position="30"/>
        <end position="256"/>
    </location>
</feature>
<keyword evidence="8" id="KW-0808">Transferase</keyword>
<dbReference type="AlphaFoldDB" id="A0A0P8CMC9"/>
<dbReference type="Proteomes" id="UP000050360">
    <property type="component" value="Unassembled WGS sequence"/>
</dbReference>
<dbReference type="Gene3D" id="3.90.550.10">
    <property type="entry name" value="Spore Coat Polysaccharide Biosynthesis Protein SpsA, Chain A"/>
    <property type="match status" value="1"/>
</dbReference>
<dbReference type="PANTHER" id="PTHR22572">
    <property type="entry name" value="SUGAR-1-PHOSPHATE GUANYL TRANSFERASE"/>
    <property type="match status" value="1"/>
</dbReference>
<accession>A0A0P8CMC9</accession>
<name>A0A0P8CMC9_9EURY</name>
<dbReference type="GO" id="GO:0016779">
    <property type="term" value="F:nucleotidyltransferase activity"/>
    <property type="evidence" value="ECO:0007669"/>
    <property type="project" value="UniProtKB-KW"/>
</dbReference>
<dbReference type="SUPFAM" id="SSF53448">
    <property type="entry name" value="Nucleotide-diphospho-sugar transferases"/>
    <property type="match status" value="1"/>
</dbReference>
<evidence type="ECO:0000313" key="8">
    <source>
        <dbReference type="EMBL" id="KPQ44563.1"/>
    </source>
</evidence>
<evidence type="ECO:0000256" key="1">
    <source>
        <dbReference type="ARBA" id="ARBA00004514"/>
    </source>
</evidence>
<proteinExistence type="predicted"/>
<dbReference type="InterPro" id="IPR056764">
    <property type="entry name" value="LbH_EIF2B3/5"/>
</dbReference>